<evidence type="ECO:0000313" key="2">
    <source>
        <dbReference type="EMBL" id="ERI75077.1"/>
    </source>
</evidence>
<gene>
    <name evidence="2" type="ORF">CLOSYM_03513</name>
</gene>
<organism evidence="2 3">
    <name type="scientific">[Clostridium] symbiosum ATCC 14940</name>
    <dbReference type="NCBI Taxonomy" id="411472"/>
    <lineage>
        <taxon>Bacteria</taxon>
        <taxon>Bacillati</taxon>
        <taxon>Bacillota</taxon>
        <taxon>Clostridia</taxon>
        <taxon>Lachnospirales</taxon>
        <taxon>Lachnospiraceae</taxon>
        <taxon>Otoolea</taxon>
    </lineage>
</organism>
<evidence type="ECO:0000259" key="1">
    <source>
        <dbReference type="Pfam" id="PF00535"/>
    </source>
</evidence>
<dbReference type="Pfam" id="PF00535">
    <property type="entry name" value="Glycos_transf_2"/>
    <property type="match status" value="1"/>
</dbReference>
<sequence>MAKRREDEMSSAEVPENGRIKIDVIIPAFRPGDKLEQLLKRLQKQTWRPNRIIIMNTERQYWNAERYEPLFEGSETELTLIHLAQEDFDHGGTRHRGILESDAEICICMTQDAIPHNRELVKNLVSALMAGEDIAASYARQLPAADCGVIERFTRDFNYPGISRVKGKEDLEILGIKTYFCSNVCAAYKRDIYLKLGGFTAKTVFNEDMIYAATAVKAGYKIAYAANAEVIHSHNYKAMEQLHRNFDLAVSQADHPEVFGGLPSEGEGMRLVRTTAGWLLKNGKWYLLPELVLQSGFKYIGYRLGKAYKKLPVRLIKKLTMNQSYWE</sequence>
<dbReference type="PANTHER" id="PTHR43685:SF13">
    <property type="entry name" value="O ANTIGEN BIOSYNTHESIS RHAMNOSYLTRANSFERASE RFBN"/>
    <property type="match status" value="1"/>
</dbReference>
<dbReference type="PANTHER" id="PTHR43685">
    <property type="entry name" value="GLYCOSYLTRANSFERASE"/>
    <property type="match status" value="1"/>
</dbReference>
<evidence type="ECO:0000313" key="3">
    <source>
        <dbReference type="Proteomes" id="UP000016491"/>
    </source>
</evidence>
<name>A0ABC9TUL8_CLOSY</name>
<comment type="caution">
    <text evidence="2">The sequence shown here is derived from an EMBL/GenBank/DDBJ whole genome shotgun (WGS) entry which is preliminary data.</text>
</comment>
<feature type="domain" description="Glycosyltransferase 2-like" evidence="1">
    <location>
        <begin position="24"/>
        <end position="195"/>
    </location>
</feature>
<protein>
    <submittedName>
        <fullName evidence="2">Glycosyltransferase, group 2 family protein</fullName>
    </submittedName>
</protein>
<dbReference type="Gene3D" id="3.90.550.10">
    <property type="entry name" value="Spore Coat Polysaccharide Biosynthesis Protein SpsA, Chain A"/>
    <property type="match status" value="1"/>
</dbReference>
<dbReference type="SUPFAM" id="SSF53448">
    <property type="entry name" value="Nucleotide-diphospho-sugar transferases"/>
    <property type="match status" value="1"/>
</dbReference>
<dbReference type="AlphaFoldDB" id="A0ABC9TUL8"/>
<accession>A0ABC9TUL8</accession>
<reference evidence="2 3" key="1">
    <citation type="submission" date="2013-07" db="EMBL/GenBank/DDBJ databases">
        <authorList>
            <person name="Weinstock G."/>
            <person name="Sodergren E."/>
            <person name="Wylie T."/>
            <person name="Fulton L."/>
            <person name="Fulton R."/>
            <person name="Fronick C."/>
            <person name="O'Laughlin M."/>
            <person name="Godfrey J."/>
            <person name="Miner T."/>
            <person name="Herter B."/>
            <person name="Appelbaum E."/>
            <person name="Cordes M."/>
            <person name="Lek S."/>
            <person name="Wollam A."/>
            <person name="Pepin K.H."/>
            <person name="Palsikar V.B."/>
            <person name="Mitreva M."/>
            <person name="Wilson R.K."/>
        </authorList>
    </citation>
    <scope>NUCLEOTIDE SEQUENCE [LARGE SCALE GENOMIC DNA]</scope>
    <source>
        <strain evidence="2 3">ATCC 14940</strain>
    </source>
</reference>
<dbReference type="EMBL" id="AWSU01000272">
    <property type="protein sequence ID" value="ERI75077.1"/>
    <property type="molecule type" value="Genomic_DNA"/>
</dbReference>
<dbReference type="InterPro" id="IPR001173">
    <property type="entry name" value="Glyco_trans_2-like"/>
</dbReference>
<dbReference type="InterPro" id="IPR029044">
    <property type="entry name" value="Nucleotide-diphossugar_trans"/>
</dbReference>
<proteinExistence type="predicted"/>
<dbReference type="CDD" id="cd00761">
    <property type="entry name" value="Glyco_tranf_GTA_type"/>
    <property type="match status" value="1"/>
</dbReference>
<dbReference type="InterPro" id="IPR050834">
    <property type="entry name" value="Glycosyltransf_2"/>
</dbReference>
<dbReference type="Proteomes" id="UP000016491">
    <property type="component" value="Unassembled WGS sequence"/>
</dbReference>